<protein>
    <recommendedName>
        <fullName evidence="2">non-specific serine/threonine protein kinase</fullName>
        <ecNumber evidence="2">2.7.11.1</ecNumber>
    </recommendedName>
</protein>
<reference evidence="11" key="1">
    <citation type="journal article" date="2019" name="Curr. Biol.">
        <title>Genome Sequence of Striga asiatica Provides Insight into the Evolution of Plant Parasitism.</title>
        <authorList>
            <person name="Yoshida S."/>
            <person name="Kim S."/>
            <person name="Wafula E.K."/>
            <person name="Tanskanen J."/>
            <person name="Kim Y.M."/>
            <person name="Honaas L."/>
            <person name="Yang Z."/>
            <person name="Spallek T."/>
            <person name="Conn C.E."/>
            <person name="Ichihashi Y."/>
            <person name="Cheong K."/>
            <person name="Cui S."/>
            <person name="Der J.P."/>
            <person name="Gundlach H."/>
            <person name="Jiao Y."/>
            <person name="Hori C."/>
            <person name="Ishida J.K."/>
            <person name="Kasahara H."/>
            <person name="Kiba T."/>
            <person name="Kim M.S."/>
            <person name="Koo N."/>
            <person name="Laohavisit A."/>
            <person name="Lee Y.H."/>
            <person name="Lumba S."/>
            <person name="McCourt P."/>
            <person name="Mortimer J.C."/>
            <person name="Mutuku J.M."/>
            <person name="Nomura T."/>
            <person name="Sasaki-Sekimoto Y."/>
            <person name="Seto Y."/>
            <person name="Wang Y."/>
            <person name="Wakatake T."/>
            <person name="Sakakibara H."/>
            <person name="Demura T."/>
            <person name="Yamaguchi S."/>
            <person name="Yoneyama K."/>
            <person name="Manabe R.I."/>
            <person name="Nelson D.C."/>
            <person name="Schulman A.H."/>
            <person name="Timko M.P."/>
            <person name="dePamphilis C.W."/>
            <person name="Choi D."/>
            <person name="Shirasu K."/>
        </authorList>
    </citation>
    <scope>NUCLEOTIDE SEQUENCE [LARGE SCALE GENOMIC DNA]</scope>
    <source>
        <strain evidence="11">cv. UVA1</strain>
    </source>
</reference>
<dbReference type="GO" id="GO:0016020">
    <property type="term" value="C:membrane"/>
    <property type="evidence" value="ECO:0007669"/>
    <property type="project" value="UniProtKB-SubCell"/>
</dbReference>
<evidence type="ECO:0000313" key="10">
    <source>
        <dbReference type="EMBL" id="GER46434.1"/>
    </source>
</evidence>
<dbReference type="PANTHER" id="PTHR48006">
    <property type="entry name" value="LEUCINE-RICH REPEAT-CONTAINING PROTEIN DDB_G0281931-RELATED"/>
    <property type="match status" value="1"/>
</dbReference>
<keyword evidence="10" id="KW-0675">Receptor</keyword>
<evidence type="ECO:0000256" key="1">
    <source>
        <dbReference type="ARBA" id="ARBA00004479"/>
    </source>
</evidence>
<evidence type="ECO:0000256" key="7">
    <source>
        <dbReference type="ARBA" id="ARBA00022840"/>
    </source>
</evidence>
<evidence type="ECO:0000256" key="5">
    <source>
        <dbReference type="ARBA" id="ARBA00022741"/>
    </source>
</evidence>
<dbReference type="GO" id="GO:0005524">
    <property type="term" value="F:ATP binding"/>
    <property type="evidence" value="ECO:0007669"/>
    <property type="project" value="UniProtKB-KW"/>
</dbReference>
<sequence>MASGRPFVWVVRRSVLEEELELVSWPILTWPVFADEKFNVFVGEKGGGRVQVKSGVAVWDDTRDGPVRHLPGLPIRKQLSINLAAFDKPLQKLKFADLLEATHDFNDKNLIGSGGFGNKYKVELKDWSVVAIKKLIHVSGQGEREFTVEMETIGKSSIGV</sequence>
<dbReference type="OrthoDB" id="1748906at2759"/>
<dbReference type="PANTHER" id="PTHR48006:SF102">
    <property type="entry name" value="LEUCINE-RICH REPEAT-CONTAINING PROTEIN DDB_G0281931-RELATED"/>
    <property type="match status" value="1"/>
</dbReference>
<comment type="catalytic activity">
    <reaction evidence="9">
        <text>L-seryl-[protein] + ATP = O-phospho-L-seryl-[protein] + ADP + H(+)</text>
        <dbReference type="Rhea" id="RHEA:17989"/>
        <dbReference type="Rhea" id="RHEA-COMP:9863"/>
        <dbReference type="Rhea" id="RHEA-COMP:11604"/>
        <dbReference type="ChEBI" id="CHEBI:15378"/>
        <dbReference type="ChEBI" id="CHEBI:29999"/>
        <dbReference type="ChEBI" id="CHEBI:30616"/>
        <dbReference type="ChEBI" id="CHEBI:83421"/>
        <dbReference type="ChEBI" id="CHEBI:456216"/>
        <dbReference type="EC" id="2.7.11.1"/>
    </reaction>
</comment>
<dbReference type="EMBL" id="BKCP01007515">
    <property type="protein sequence ID" value="GER46434.1"/>
    <property type="molecule type" value="Genomic_DNA"/>
</dbReference>
<keyword evidence="6 10" id="KW-0418">Kinase</keyword>
<gene>
    <name evidence="10" type="ORF">STAS_23480</name>
</gene>
<keyword evidence="4" id="KW-0808">Transferase</keyword>
<keyword evidence="5" id="KW-0547">Nucleotide-binding</keyword>
<dbReference type="EC" id="2.7.11.1" evidence="2"/>
<dbReference type="SUPFAM" id="SSF56112">
    <property type="entry name" value="Protein kinase-like (PK-like)"/>
    <property type="match status" value="1"/>
</dbReference>
<dbReference type="GO" id="GO:0004674">
    <property type="term" value="F:protein serine/threonine kinase activity"/>
    <property type="evidence" value="ECO:0007669"/>
    <property type="project" value="UniProtKB-KW"/>
</dbReference>
<dbReference type="InterPro" id="IPR011009">
    <property type="entry name" value="Kinase-like_dom_sf"/>
</dbReference>
<keyword evidence="11" id="KW-1185">Reference proteome</keyword>
<dbReference type="Proteomes" id="UP000325081">
    <property type="component" value="Unassembled WGS sequence"/>
</dbReference>
<dbReference type="Gene3D" id="3.30.200.20">
    <property type="entry name" value="Phosphorylase Kinase, domain 1"/>
    <property type="match status" value="1"/>
</dbReference>
<accession>A0A5A7QMJ0</accession>
<evidence type="ECO:0000256" key="3">
    <source>
        <dbReference type="ARBA" id="ARBA00022527"/>
    </source>
</evidence>
<organism evidence="10 11">
    <name type="scientific">Striga asiatica</name>
    <name type="common">Asiatic witchweed</name>
    <name type="synonym">Buchnera asiatica</name>
    <dbReference type="NCBI Taxonomy" id="4170"/>
    <lineage>
        <taxon>Eukaryota</taxon>
        <taxon>Viridiplantae</taxon>
        <taxon>Streptophyta</taxon>
        <taxon>Embryophyta</taxon>
        <taxon>Tracheophyta</taxon>
        <taxon>Spermatophyta</taxon>
        <taxon>Magnoliopsida</taxon>
        <taxon>eudicotyledons</taxon>
        <taxon>Gunneridae</taxon>
        <taxon>Pentapetalae</taxon>
        <taxon>asterids</taxon>
        <taxon>lamiids</taxon>
        <taxon>Lamiales</taxon>
        <taxon>Orobanchaceae</taxon>
        <taxon>Buchnereae</taxon>
        <taxon>Striga</taxon>
    </lineage>
</organism>
<comment type="subcellular location">
    <subcellularLocation>
        <location evidence="1">Membrane</location>
        <topology evidence="1">Single-pass type I membrane protein</topology>
    </subcellularLocation>
</comment>
<evidence type="ECO:0000256" key="2">
    <source>
        <dbReference type="ARBA" id="ARBA00012513"/>
    </source>
</evidence>
<keyword evidence="7" id="KW-0067">ATP-binding</keyword>
<evidence type="ECO:0000313" key="11">
    <source>
        <dbReference type="Proteomes" id="UP000325081"/>
    </source>
</evidence>
<dbReference type="InterPro" id="IPR051824">
    <property type="entry name" value="LRR_Rcpt-Like_S/T_Kinase"/>
</dbReference>
<evidence type="ECO:0000256" key="4">
    <source>
        <dbReference type="ARBA" id="ARBA00022679"/>
    </source>
</evidence>
<evidence type="ECO:0000256" key="6">
    <source>
        <dbReference type="ARBA" id="ARBA00022777"/>
    </source>
</evidence>
<comment type="caution">
    <text evidence="10">The sequence shown here is derived from an EMBL/GenBank/DDBJ whole genome shotgun (WGS) entry which is preliminary data.</text>
</comment>
<comment type="catalytic activity">
    <reaction evidence="8">
        <text>L-threonyl-[protein] + ATP = O-phospho-L-threonyl-[protein] + ADP + H(+)</text>
        <dbReference type="Rhea" id="RHEA:46608"/>
        <dbReference type="Rhea" id="RHEA-COMP:11060"/>
        <dbReference type="Rhea" id="RHEA-COMP:11605"/>
        <dbReference type="ChEBI" id="CHEBI:15378"/>
        <dbReference type="ChEBI" id="CHEBI:30013"/>
        <dbReference type="ChEBI" id="CHEBI:30616"/>
        <dbReference type="ChEBI" id="CHEBI:61977"/>
        <dbReference type="ChEBI" id="CHEBI:456216"/>
        <dbReference type="EC" id="2.7.11.1"/>
    </reaction>
</comment>
<proteinExistence type="predicted"/>
<evidence type="ECO:0000256" key="9">
    <source>
        <dbReference type="ARBA" id="ARBA00048679"/>
    </source>
</evidence>
<evidence type="ECO:0000256" key="8">
    <source>
        <dbReference type="ARBA" id="ARBA00047899"/>
    </source>
</evidence>
<name>A0A5A7QMJ0_STRAF</name>
<dbReference type="AlphaFoldDB" id="A0A5A7QMJ0"/>
<keyword evidence="3" id="KW-0723">Serine/threonine-protein kinase</keyword>